<name>A0A2H3EJP8_ARMGA</name>
<proteinExistence type="predicted"/>
<dbReference type="OrthoDB" id="10424187at2759"/>
<dbReference type="Proteomes" id="UP000217790">
    <property type="component" value="Unassembled WGS sequence"/>
</dbReference>
<accession>A0A2H3EJP8</accession>
<gene>
    <name evidence="1" type="ORF">ARMGADRAFT_1006532</name>
</gene>
<organism evidence="1 2">
    <name type="scientific">Armillaria gallica</name>
    <name type="common">Bulbous honey fungus</name>
    <name type="synonym">Armillaria bulbosa</name>
    <dbReference type="NCBI Taxonomy" id="47427"/>
    <lineage>
        <taxon>Eukaryota</taxon>
        <taxon>Fungi</taxon>
        <taxon>Dikarya</taxon>
        <taxon>Basidiomycota</taxon>
        <taxon>Agaricomycotina</taxon>
        <taxon>Agaricomycetes</taxon>
        <taxon>Agaricomycetidae</taxon>
        <taxon>Agaricales</taxon>
        <taxon>Marasmiineae</taxon>
        <taxon>Physalacriaceae</taxon>
        <taxon>Armillaria</taxon>
    </lineage>
</organism>
<evidence type="ECO:0000313" key="2">
    <source>
        <dbReference type="Proteomes" id="UP000217790"/>
    </source>
</evidence>
<dbReference type="InParanoid" id="A0A2H3EJP8"/>
<dbReference type="AlphaFoldDB" id="A0A2H3EJP8"/>
<protein>
    <submittedName>
        <fullName evidence="1">Uncharacterized protein</fullName>
    </submittedName>
</protein>
<dbReference type="EMBL" id="KZ293646">
    <property type="protein sequence ID" value="PBL00314.1"/>
    <property type="molecule type" value="Genomic_DNA"/>
</dbReference>
<sequence>MAFEACLCTAISPHHLVLSSSTVARLPRYDEGGRVARLPRYDHPILLALSFRPSASGLGLITAPLCKRHVR</sequence>
<reference evidence="2" key="1">
    <citation type="journal article" date="2017" name="Nat. Ecol. Evol.">
        <title>Genome expansion and lineage-specific genetic innovations in the forest pathogenic fungi Armillaria.</title>
        <authorList>
            <person name="Sipos G."/>
            <person name="Prasanna A.N."/>
            <person name="Walter M.C."/>
            <person name="O'Connor E."/>
            <person name="Balint B."/>
            <person name="Krizsan K."/>
            <person name="Kiss B."/>
            <person name="Hess J."/>
            <person name="Varga T."/>
            <person name="Slot J."/>
            <person name="Riley R."/>
            <person name="Boka B."/>
            <person name="Rigling D."/>
            <person name="Barry K."/>
            <person name="Lee J."/>
            <person name="Mihaltcheva S."/>
            <person name="LaButti K."/>
            <person name="Lipzen A."/>
            <person name="Waldron R."/>
            <person name="Moloney N.M."/>
            <person name="Sperisen C."/>
            <person name="Kredics L."/>
            <person name="Vagvoelgyi C."/>
            <person name="Patrignani A."/>
            <person name="Fitzpatrick D."/>
            <person name="Nagy I."/>
            <person name="Doyle S."/>
            <person name="Anderson J.B."/>
            <person name="Grigoriev I.V."/>
            <person name="Gueldener U."/>
            <person name="Muensterkoetter M."/>
            <person name="Nagy L.G."/>
        </authorList>
    </citation>
    <scope>NUCLEOTIDE SEQUENCE [LARGE SCALE GENOMIC DNA]</scope>
    <source>
        <strain evidence="2">Ar21-2</strain>
    </source>
</reference>
<evidence type="ECO:0000313" key="1">
    <source>
        <dbReference type="EMBL" id="PBL00314.1"/>
    </source>
</evidence>
<keyword evidence="2" id="KW-1185">Reference proteome</keyword>